<reference evidence="2 3" key="1">
    <citation type="submission" date="2022-05" db="EMBL/GenBank/DDBJ databases">
        <title>A multi-omics perspective on studying reproductive biology in Daphnia sinensis.</title>
        <authorList>
            <person name="Jia J."/>
        </authorList>
    </citation>
    <scope>NUCLEOTIDE SEQUENCE [LARGE SCALE GENOMIC DNA]</scope>
    <source>
        <strain evidence="2 3">WSL</strain>
    </source>
</reference>
<proteinExistence type="predicted"/>
<keyword evidence="1" id="KW-0732">Signal</keyword>
<accession>A0AAD5LP94</accession>
<evidence type="ECO:0000256" key="1">
    <source>
        <dbReference type="SAM" id="SignalP"/>
    </source>
</evidence>
<sequence length="174" mass="18775">MMCKIICALLLAATVEARFLGSHGNYQLQTVAIPLEKVMQDRLGQVDIAYPIPAGTAITFVDVVGNSLGPWADMASGSDDIVRTSFIINARGTNALSDDIPVPPIANLVAVAPVHSESPADTVTARLTAGPVRMKRKNILRYRNGEFRPTLCTPTLCLSERPYDESVLDTTFSD</sequence>
<dbReference type="AlphaFoldDB" id="A0AAD5LP94"/>
<protein>
    <submittedName>
        <fullName evidence="2">Uncharacterized protein</fullName>
    </submittedName>
</protein>
<dbReference type="EMBL" id="WJBH02000001">
    <property type="protein sequence ID" value="KAI9565928.1"/>
    <property type="molecule type" value="Genomic_DNA"/>
</dbReference>
<dbReference type="Proteomes" id="UP000820818">
    <property type="component" value="Linkage Group LG1"/>
</dbReference>
<name>A0AAD5LP94_9CRUS</name>
<evidence type="ECO:0000313" key="2">
    <source>
        <dbReference type="EMBL" id="KAI9565928.1"/>
    </source>
</evidence>
<evidence type="ECO:0000313" key="3">
    <source>
        <dbReference type="Proteomes" id="UP000820818"/>
    </source>
</evidence>
<comment type="caution">
    <text evidence="2">The sequence shown here is derived from an EMBL/GenBank/DDBJ whole genome shotgun (WGS) entry which is preliminary data.</text>
</comment>
<organism evidence="2 3">
    <name type="scientific">Daphnia sinensis</name>
    <dbReference type="NCBI Taxonomy" id="1820382"/>
    <lineage>
        <taxon>Eukaryota</taxon>
        <taxon>Metazoa</taxon>
        <taxon>Ecdysozoa</taxon>
        <taxon>Arthropoda</taxon>
        <taxon>Crustacea</taxon>
        <taxon>Branchiopoda</taxon>
        <taxon>Diplostraca</taxon>
        <taxon>Cladocera</taxon>
        <taxon>Anomopoda</taxon>
        <taxon>Daphniidae</taxon>
        <taxon>Daphnia</taxon>
        <taxon>Daphnia similis group</taxon>
    </lineage>
</organism>
<gene>
    <name evidence="2" type="ORF">GHT06_009727</name>
</gene>
<keyword evidence="3" id="KW-1185">Reference proteome</keyword>
<feature type="chain" id="PRO_5042148815" evidence="1">
    <location>
        <begin position="18"/>
        <end position="174"/>
    </location>
</feature>
<feature type="signal peptide" evidence="1">
    <location>
        <begin position="1"/>
        <end position="17"/>
    </location>
</feature>